<organism evidence="2 3">
    <name type="scientific">Maribacter algarum</name>
    <name type="common">ex Zhang et al. 2020</name>
    <dbReference type="NCBI Taxonomy" id="2578118"/>
    <lineage>
        <taxon>Bacteria</taxon>
        <taxon>Pseudomonadati</taxon>
        <taxon>Bacteroidota</taxon>
        <taxon>Flavobacteriia</taxon>
        <taxon>Flavobacteriales</taxon>
        <taxon>Flavobacteriaceae</taxon>
        <taxon>Maribacter</taxon>
    </lineage>
</organism>
<accession>A0A5S3PE37</accession>
<dbReference type="Proteomes" id="UP000310314">
    <property type="component" value="Unassembled WGS sequence"/>
</dbReference>
<evidence type="ECO:0000313" key="3">
    <source>
        <dbReference type="Proteomes" id="UP000310314"/>
    </source>
</evidence>
<dbReference type="OrthoDB" id="1456570at2"/>
<feature type="domain" description="Cysteine-rich CPCC" evidence="1">
    <location>
        <begin position="73"/>
        <end position="138"/>
    </location>
</feature>
<dbReference type="EMBL" id="VATY01000006">
    <property type="protein sequence ID" value="TMM52233.1"/>
    <property type="molecule type" value="Genomic_DNA"/>
</dbReference>
<gene>
    <name evidence="2" type="ORF">FEE95_21165</name>
</gene>
<evidence type="ECO:0000313" key="2">
    <source>
        <dbReference type="EMBL" id="TMM52233.1"/>
    </source>
</evidence>
<dbReference type="InterPro" id="IPR025983">
    <property type="entry name" value="Cys_rich_CPCC"/>
</dbReference>
<dbReference type="AlphaFoldDB" id="A0A5S3PE37"/>
<comment type="caution">
    <text evidence="2">The sequence shown here is derived from an EMBL/GenBank/DDBJ whole genome shotgun (WGS) entry which is preliminary data.</text>
</comment>
<reference evidence="2 3" key="1">
    <citation type="submission" date="2019-05" db="EMBL/GenBank/DDBJ databases">
        <authorList>
            <person name="Zhang J.-Y."/>
            <person name="Feg X."/>
            <person name="Du Z.-J."/>
        </authorList>
    </citation>
    <scope>NUCLEOTIDE SEQUENCE [LARGE SCALE GENOMIC DNA]</scope>
    <source>
        <strain evidence="2 3">RZ26</strain>
    </source>
</reference>
<dbReference type="Pfam" id="PF14206">
    <property type="entry name" value="Cys_rich_CPCC"/>
    <property type="match status" value="1"/>
</dbReference>
<evidence type="ECO:0000259" key="1">
    <source>
        <dbReference type="Pfam" id="PF14206"/>
    </source>
</evidence>
<sequence>MENWSNVDGWTNLPSNIQREFINEKLEGHFNDKKYDEILKFKLRDDFKGLTNEYLSEATGITISSGSPSDLIACPCCGYRNLESRNEFEICKICWWEDDGQDNKHADVVWGGPNYGVSLTQARHFYLTIGIYNPEQIDLKEIQEEAYKFAIGRTFEIDGEYIIEKAENWRGKIETKT</sequence>
<protein>
    <recommendedName>
        <fullName evidence="1">Cysteine-rich CPCC domain-containing protein</fullName>
    </recommendedName>
</protein>
<proteinExistence type="predicted"/>
<keyword evidence="3" id="KW-1185">Reference proteome</keyword>
<name>A0A5S3PE37_9FLAO</name>